<comment type="caution">
    <text evidence="1">The sequence shown here is derived from an EMBL/GenBank/DDBJ whole genome shotgun (WGS) entry which is preliminary data.</text>
</comment>
<dbReference type="InterPro" id="IPR011051">
    <property type="entry name" value="RmlC_Cupin_sf"/>
</dbReference>
<name>A0A921NYY4_9GAMM</name>
<gene>
    <name evidence="1" type="ORF">CR938_12740</name>
</gene>
<dbReference type="Gene3D" id="2.60.120.10">
    <property type="entry name" value="Jelly Rolls"/>
    <property type="match status" value="1"/>
</dbReference>
<dbReference type="Pfam" id="PF05962">
    <property type="entry name" value="HutD"/>
    <property type="match status" value="1"/>
</dbReference>
<dbReference type="AlphaFoldDB" id="A0A921NYY4"/>
<keyword evidence="2" id="KW-1185">Reference proteome</keyword>
<dbReference type="EMBL" id="PDWK01000084">
    <property type="protein sequence ID" value="KAF1685662.1"/>
    <property type="molecule type" value="Genomic_DNA"/>
</dbReference>
<dbReference type="InterPro" id="IPR014710">
    <property type="entry name" value="RmlC-like_jellyroll"/>
</dbReference>
<accession>A0A921NYY4</accession>
<proteinExistence type="predicted"/>
<evidence type="ECO:0000313" key="1">
    <source>
        <dbReference type="EMBL" id="KAF1685662.1"/>
    </source>
</evidence>
<dbReference type="SUPFAM" id="SSF51182">
    <property type="entry name" value="RmlC-like cupins"/>
    <property type="match status" value="1"/>
</dbReference>
<sequence length="214" mass="22779">MLTGPMRHIPSCEYRRQPWRNGAGWTREILVLPDGPDWSLRLSIAEFGEPSAYSSFAGVEREQLLLSGGGLRLDFGDGRRQDLLPPHGRVRFTGEQASAAAPLEGPVQVFNLMWRPQAVEARLLHRPLVGGMYCFVGAATAWAVHVIGGSAHVSGQEGRCMLEAGDTAWLPGGAGQRRYAIDGAGEIVLVRVDRAGAGMAPALDGPAGVDGAAQ</sequence>
<evidence type="ECO:0000313" key="2">
    <source>
        <dbReference type="Proteomes" id="UP000717981"/>
    </source>
</evidence>
<evidence type="ECO:0008006" key="3">
    <source>
        <dbReference type="Google" id="ProtNLM"/>
    </source>
</evidence>
<dbReference type="PANTHER" id="PTHR37943:SF1">
    <property type="entry name" value="PROTEIN VES"/>
    <property type="match status" value="1"/>
</dbReference>
<dbReference type="InterPro" id="IPR010282">
    <property type="entry name" value="Uncharacterised_HutD/Ves"/>
</dbReference>
<dbReference type="RefSeq" id="WP_162125372.1">
    <property type="nucleotide sequence ID" value="NZ_PDWK01000084.1"/>
</dbReference>
<protein>
    <recommendedName>
        <fullName evidence="3">HutD family protein</fullName>
    </recommendedName>
</protein>
<organism evidence="1 2">
    <name type="scientific">Pseudoxanthomonas taiwanensis</name>
    <dbReference type="NCBI Taxonomy" id="176598"/>
    <lineage>
        <taxon>Bacteria</taxon>
        <taxon>Pseudomonadati</taxon>
        <taxon>Pseudomonadota</taxon>
        <taxon>Gammaproteobacteria</taxon>
        <taxon>Lysobacterales</taxon>
        <taxon>Lysobacteraceae</taxon>
        <taxon>Pseudoxanthomonas</taxon>
    </lineage>
</organism>
<dbReference type="OrthoDB" id="9800082at2"/>
<reference evidence="1" key="1">
    <citation type="submission" date="2017-10" db="EMBL/GenBank/DDBJ databases">
        <title>Whole genome sequencing of members of genus Pseudoxanthomonas.</title>
        <authorList>
            <person name="Kumar S."/>
            <person name="Bansal K."/>
            <person name="Kaur A."/>
            <person name="Patil P."/>
            <person name="Sharma S."/>
            <person name="Patil P.B."/>
        </authorList>
    </citation>
    <scope>NUCLEOTIDE SEQUENCE</scope>
    <source>
        <strain evidence="1">DSM 22914</strain>
    </source>
</reference>
<dbReference type="PANTHER" id="PTHR37943">
    <property type="entry name" value="PROTEIN VES"/>
    <property type="match status" value="1"/>
</dbReference>
<dbReference type="Proteomes" id="UP000717981">
    <property type="component" value="Unassembled WGS sequence"/>
</dbReference>